<gene>
    <name evidence="4" type="ORF">ARALYDRAFT_320700</name>
</gene>
<dbReference type="GO" id="GO:0006508">
    <property type="term" value="P:proteolysis"/>
    <property type="evidence" value="ECO:0007669"/>
    <property type="project" value="UniProtKB-KW"/>
</dbReference>
<evidence type="ECO:0000313" key="5">
    <source>
        <dbReference type="Proteomes" id="UP000008694"/>
    </source>
</evidence>
<proteinExistence type="predicted"/>
<sequence>MEIAVISSTVTFSAWHTFLIRYIKVENGEIIAFVKNSHGLKSGDSVIREFAETDGIDCTLPETFTYERLVNVHQNKRTGDCGPLTVKFIELHARGMGLDELTDAKVDEMRMRFAQTEYEKEVVECYVDGKKNNDQITRSKNTTSLILEGIFNKTSGEVFESEDGEKEIIGSPIDRMILKWAIHVFFPISLPTQF</sequence>
<dbReference type="Proteomes" id="UP000008694">
    <property type="component" value="Unassembled WGS sequence"/>
</dbReference>
<organism evidence="5">
    <name type="scientific">Arabidopsis lyrata subsp. lyrata</name>
    <name type="common">Lyre-leaved rock-cress</name>
    <dbReference type="NCBI Taxonomy" id="81972"/>
    <lineage>
        <taxon>Eukaryota</taxon>
        <taxon>Viridiplantae</taxon>
        <taxon>Streptophyta</taxon>
        <taxon>Embryophyta</taxon>
        <taxon>Tracheophyta</taxon>
        <taxon>Spermatophyta</taxon>
        <taxon>Magnoliopsida</taxon>
        <taxon>eudicotyledons</taxon>
        <taxon>Gunneridae</taxon>
        <taxon>Pentapetalae</taxon>
        <taxon>rosids</taxon>
        <taxon>malvids</taxon>
        <taxon>Brassicales</taxon>
        <taxon>Brassicaceae</taxon>
        <taxon>Camelineae</taxon>
        <taxon>Arabidopsis</taxon>
    </lineage>
</organism>
<name>D7LKP2_ARALL</name>
<protein>
    <submittedName>
        <fullName evidence="4">Atpase43</fullName>
    </submittedName>
</protein>
<reference evidence="5" key="1">
    <citation type="journal article" date="2011" name="Nat. Genet.">
        <title>The Arabidopsis lyrata genome sequence and the basis of rapid genome size change.</title>
        <authorList>
            <person name="Hu T.T."/>
            <person name="Pattyn P."/>
            <person name="Bakker E.G."/>
            <person name="Cao J."/>
            <person name="Cheng J.-F."/>
            <person name="Clark R.M."/>
            <person name="Fahlgren N."/>
            <person name="Fawcett J.A."/>
            <person name="Grimwood J."/>
            <person name="Gundlach H."/>
            <person name="Haberer G."/>
            <person name="Hollister J.D."/>
            <person name="Ossowski S."/>
            <person name="Ottilar R.P."/>
            <person name="Salamov A.A."/>
            <person name="Schneeberger K."/>
            <person name="Spannagl M."/>
            <person name="Wang X."/>
            <person name="Yang L."/>
            <person name="Nasrallah M.E."/>
            <person name="Bergelson J."/>
            <person name="Carrington J.C."/>
            <person name="Gaut B.S."/>
            <person name="Schmutz J."/>
            <person name="Mayer K.F.X."/>
            <person name="Van de Peer Y."/>
            <person name="Grigoriev I.V."/>
            <person name="Nordborg M."/>
            <person name="Weigel D."/>
            <person name="Guo Y.-L."/>
        </authorList>
    </citation>
    <scope>NUCLEOTIDE SEQUENCE [LARGE SCALE GENOMIC DNA]</scope>
    <source>
        <strain evidence="5">cv. MN47</strain>
    </source>
</reference>
<keyword evidence="5" id="KW-1185">Reference proteome</keyword>
<evidence type="ECO:0000256" key="1">
    <source>
        <dbReference type="ARBA" id="ARBA00022670"/>
    </source>
</evidence>
<feature type="domain" description="Ubiquitin-like protease family profile" evidence="3">
    <location>
        <begin position="48"/>
        <end position="119"/>
    </location>
</feature>
<dbReference type="Gramene" id="fgenesh1_pm.C_scaffold_4000757">
    <property type="protein sequence ID" value="fgenesh1_pm.C_scaffold_4000757"/>
    <property type="gene ID" value="fgenesh1_pm.C_scaffold_4000757"/>
</dbReference>
<evidence type="ECO:0000256" key="2">
    <source>
        <dbReference type="ARBA" id="ARBA00022801"/>
    </source>
</evidence>
<evidence type="ECO:0000259" key="3">
    <source>
        <dbReference type="Pfam" id="PF02902"/>
    </source>
</evidence>
<dbReference type="GO" id="GO:0008234">
    <property type="term" value="F:cysteine-type peptidase activity"/>
    <property type="evidence" value="ECO:0007669"/>
    <property type="project" value="InterPro"/>
</dbReference>
<dbReference type="HOGENOM" id="CLU_1404196_0_0_1"/>
<dbReference type="InterPro" id="IPR003653">
    <property type="entry name" value="Peptidase_C48_C"/>
</dbReference>
<keyword evidence="1" id="KW-0645">Protease</keyword>
<dbReference type="Pfam" id="PF02902">
    <property type="entry name" value="Peptidase_C48"/>
    <property type="match status" value="1"/>
</dbReference>
<dbReference type="EMBL" id="GL348716">
    <property type="protein sequence ID" value="EFH57297.1"/>
    <property type="molecule type" value="Genomic_DNA"/>
</dbReference>
<accession>D7LKP2</accession>
<evidence type="ECO:0000313" key="4">
    <source>
        <dbReference type="EMBL" id="EFH57297.1"/>
    </source>
</evidence>
<dbReference type="AlphaFoldDB" id="D7LKP2"/>
<keyword evidence="2" id="KW-0378">Hydrolase</keyword>